<proteinExistence type="predicted"/>
<accession>A0A4S8LRL0</accession>
<gene>
    <name evidence="2" type="ORF">K435DRAFT_862776</name>
</gene>
<evidence type="ECO:0000313" key="2">
    <source>
        <dbReference type="EMBL" id="THU92132.1"/>
    </source>
</evidence>
<evidence type="ECO:0000313" key="3">
    <source>
        <dbReference type="Proteomes" id="UP000297245"/>
    </source>
</evidence>
<reference evidence="2 3" key="1">
    <citation type="journal article" date="2019" name="Nat. Ecol. Evol.">
        <title>Megaphylogeny resolves global patterns of mushroom evolution.</title>
        <authorList>
            <person name="Varga T."/>
            <person name="Krizsan K."/>
            <person name="Foldi C."/>
            <person name="Dima B."/>
            <person name="Sanchez-Garcia M."/>
            <person name="Sanchez-Ramirez S."/>
            <person name="Szollosi G.J."/>
            <person name="Szarkandi J.G."/>
            <person name="Papp V."/>
            <person name="Albert L."/>
            <person name="Andreopoulos W."/>
            <person name="Angelini C."/>
            <person name="Antonin V."/>
            <person name="Barry K.W."/>
            <person name="Bougher N.L."/>
            <person name="Buchanan P."/>
            <person name="Buyck B."/>
            <person name="Bense V."/>
            <person name="Catcheside P."/>
            <person name="Chovatia M."/>
            <person name="Cooper J."/>
            <person name="Damon W."/>
            <person name="Desjardin D."/>
            <person name="Finy P."/>
            <person name="Geml J."/>
            <person name="Haridas S."/>
            <person name="Hughes K."/>
            <person name="Justo A."/>
            <person name="Karasinski D."/>
            <person name="Kautmanova I."/>
            <person name="Kiss B."/>
            <person name="Kocsube S."/>
            <person name="Kotiranta H."/>
            <person name="LaButti K.M."/>
            <person name="Lechner B.E."/>
            <person name="Liimatainen K."/>
            <person name="Lipzen A."/>
            <person name="Lukacs Z."/>
            <person name="Mihaltcheva S."/>
            <person name="Morgado L.N."/>
            <person name="Niskanen T."/>
            <person name="Noordeloos M.E."/>
            <person name="Ohm R.A."/>
            <person name="Ortiz-Santana B."/>
            <person name="Ovrebo C."/>
            <person name="Racz N."/>
            <person name="Riley R."/>
            <person name="Savchenko A."/>
            <person name="Shiryaev A."/>
            <person name="Soop K."/>
            <person name="Spirin V."/>
            <person name="Szebenyi C."/>
            <person name="Tomsovsky M."/>
            <person name="Tulloss R.E."/>
            <person name="Uehling J."/>
            <person name="Grigoriev I.V."/>
            <person name="Vagvolgyi C."/>
            <person name="Papp T."/>
            <person name="Martin F.M."/>
            <person name="Miettinen O."/>
            <person name="Hibbett D.S."/>
            <person name="Nagy L.G."/>
        </authorList>
    </citation>
    <scope>NUCLEOTIDE SEQUENCE [LARGE SCALE GENOMIC DNA]</scope>
    <source>
        <strain evidence="2 3">CBS 962.96</strain>
    </source>
</reference>
<keyword evidence="3" id="KW-1185">Reference proteome</keyword>
<protein>
    <submittedName>
        <fullName evidence="2">Uncharacterized protein</fullName>
    </submittedName>
</protein>
<dbReference type="Proteomes" id="UP000297245">
    <property type="component" value="Unassembled WGS sequence"/>
</dbReference>
<dbReference type="OrthoDB" id="7130006at2759"/>
<evidence type="ECO:0000256" key="1">
    <source>
        <dbReference type="SAM" id="MobiDB-lite"/>
    </source>
</evidence>
<dbReference type="AlphaFoldDB" id="A0A4S8LRL0"/>
<organism evidence="2 3">
    <name type="scientific">Dendrothele bispora (strain CBS 962.96)</name>
    <dbReference type="NCBI Taxonomy" id="1314807"/>
    <lineage>
        <taxon>Eukaryota</taxon>
        <taxon>Fungi</taxon>
        <taxon>Dikarya</taxon>
        <taxon>Basidiomycota</taxon>
        <taxon>Agaricomycotina</taxon>
        <taxon>Agaricomycetes</taxon>
        <taxon>Agaricomycetidae</taxon>
        <taxon>Agaricales</taxon>
        <taxon>Agaricales incertae sedis</taxon>
        <taxon>Dendrothele</taxon>
    </lineage>
</organism>
<sequence>MPGKADWHTRFFRDPGGDWGHVIAYKMGVKAWHTNFLWPLSSLHGQSPLDSGAPPTLISHPLLLLRQLFRPYTTAEEAGIQSGKKGETISRNNQHNPRHSDVH</sequence>
<dbReference type="EMBL" id="ML179287">
    <property type="protein sequence ID" value="THU92132.1"/>
    <property type="molecule type" value="Genomic_DNA"/>
</dbReference>
<feature type="region of interest" description="Disordered" evidence="1">
    <location>
        <begin position="76"/>
        <end position="103"/>
    </location>
</feature>
<name>A0A4S8LRL0_DENBC</name>